<feature type="transmembrane region" description="Helical" evidence="1">
    <location>
        <begin position="153"/>
        <end position="173"/>
    </location>
</feature>
<proteinExistence type="predicted"/>
<dbReference type="EMBL" id="CAJVPY010009439">
    <property type="protein sequence ID" value="CAG8708763.1"/>
    <property type="molecule type" value="Genomic_DNA"/>
</dbReference>
<protein>
    <submittedName>
        <fullName evidence="2">11014_t:CDS:1</fullName>
    </submittedName>
</protein>
<organism evidence="2 3">
    <name type="scientific">Dentiscutata erythropus</name>
    <dbReference type="NCBI Taxonomy" id="1348616"/>
    <lineage>
        <taxon>Eukaryota</taxon>
        <taxon>Fungi</taxon>
        <taxon>Fungi incertae sedis</taxon>
        <taxon>Mucoromycota</taxon>
        <taxon>Glomeromycotina</taxon>
        <taxon>Glomeromycetes</taxon>
        <taxon>Diversisporales</taxon>
        <taxon>Gigasporaceae</taxon>
        <taxon>Dentiscutata</taxon>
    </lineage>
</organism>
<comment type="caution">
    <text evidence="2">The sequence shown here is derived from an EMBL/GenBank/DDBJ whole genome shotgun (WGS) entry which is preliminary data.</text>
</comment>
<name>A0A9N9HWD2_9GLOM</name>
<keyword evidence="1" id="KW-0812">Transmembrane</keyword>
<keyword evidence="1" id="KW-1133">Transmembrane helix</keyword>
<dbReference type="OrthoDB" id="2434437at2759"/>
<accession>A0A9N9HWD2</accession>
<evidence type="ECO:0000313" key="3">
    <source>
        <dbReference type="Proteomes" id="UP000789405"/>
    </source>
</evidence>
<sequence>MWSIVNVNYTYTQQDLYDTILNTLFPIILMKFLDVGLKNKDGKGMIEIIVELKEHEEAKIMIQGIIDSSDINELKVEYDKAQKKEILGIFNEILKELDEEINAYINATHVSTFKAIALPLLDDVLYHIVSWIIPLMAAFAYDDDDLSNLKPIFLINISLHATFSIFTIFLNFWQKYSS</sequence>
<reference evidence="2" key="1">
    <citation type="submission" date="2021-06" db="EMBL/GenBank/DDBJ databases">
        <authorList>
            <person name="Kallberg Y."/>
            <person name="Tangrot J."/>
            <person name="Rosling A."/>
        </authorList>
    </citation>
    <scope>NUCLEOTIDE SEQUENCE</scope>
    <source>
        <strain evidence="2">MA453B</strain>
    </source>
</reference>
<dbReference type="AlphaFoldDB" id="A0A9N9HWD2"/>
<gene>
    <name evidence="2" type="ORF">DERYTH_LOCUS13444</name>
</gene>
<evidence type="ECO:0000313" key="2">
    <source>
        <dbReference type="EMBL" id="CAG8708763.1"/>
    </source>
</evidence>
<feature type="transmembrane region" description="Helical" evidence="1">
    <location>
        <begin position="124"/>
        <end position="141"/>
    </location>
</feature>
<keyword evidence="1" id="KW-0472">Membrane</keyword>
<evidence type="ECO:0000256" key="1">
    <source>
        <dbReference type="SAM" id="Phobius"/>
    </source>
</evidence>
<keyword evidence="3" id="KW-1185">Reference proteome</keyword>
<dbReference type="Proteomes" id="UP000789405">
    <property type="component" value="Unassembled WGS sequence"/>
</dbReference>